<reference evidence="2" key="1">
    <citation type="submission" date="2020-02" db="EMBL/GenBank/DDBJ databases">
        <authorList>
            <person name="Meier V. D."/>
        </authorList>
    </citation>
    <scope>NUCLEOTIDE SEQUENCE</scope>
    <source>
        <strain evidence="2">AVDCRST_MAG91</strain>
    </source>
</reference>
<dbReference type="EMBL" id="CADCVX010000633">
    <property type="protein sequence ID" value="CAA9538671.1"/>
    <property type="molecule type" value="Genomic_DNA"/>
</dbReference>
<feature type="region of interest" description="Disordered" evidence="1">
    <location>
        <begin position="43"/>
        <end position="79"/>
    </location>
</feature>
<proteinExistence type="predicted"/>
<dbReference type="AlphaFoldDB" id="A0A6J4U211"/>
<feature type="compositionally biased region" description="Basic residues" evidence="1">
    <location>
        <begin position="44"/>
        <end position="56"/>
    </location>
</feature>
<feature type="non-terminal residue" evidence="2">
    <location>
        <position position="79"/>
    </location>
</feature>
<feature type="region of interest" description="Disordered" evidence="1">
    <location>
        <begin position="1"/>
        <end position="28"/>
    </location>
</feature>
<sequence>DPRPLHHPRPRGHRRANPPAVRGRRALRPGLRPGVDARLVGARRAARRRCARRGRRLAPALPGRGPAPSAPDQGAGGGS</sequence>
<evidence type="ECO:0000313" key="2">
    <source>
        <dbReference type="EMBL" id="CAA9538671.1"/>
    </source>
</evidence>
<feature type="non-terminal residue" evidence="2">
    <location>
        <position position="1"/>
    </location>
</feature>
<evidence type="ECO:0000256" key="1">
    <source>
        <dbReference type="SAM" id="MobiDB-lite"/>
    </source>
</evidence>
<accession>A0A6J4U211</accession>
<feature type="compositionally biased region" description="Basic residues" evidence="1">
    <location>
        <begin position="1"/>
        <end position="27"/>
    </location>
</feature>
<name>A0A6J4U211_9SPHN</name>
<protein>
    <submittedName>
        <fullName evidence="2">Uncharacterized protein</fullName>
    </submittedName>
</protein>
<feature type="compositionally biased region" description="Low complexity" evidence="1">
    <location>
        <begin position="57"/>
        <end position="71"/>
    </location>
</feature>
<gene>
    <name evidence="2" type="ORF">AVDCRST_MAG91-3618</name>
</gene>
<organism evidence="2">
    <name type="scientific">uncultured Sphingomonadaceae bacterium</name>
    <dbReference type="NCBI Taxonomy" id="169976"/>
    <lineage>
        <taxon>Bacteria</taxon>
        <taxon>Pseudomonadati</taxon>
        <taxon>Pseudomonadota</taxon>
        <taxon>Alphaproteobacteria</taxon>
        <taxon>Sphingomonadales</taxon>
        <taxon>Sphingomonadaceae</taxon>
        <taxon>environmental samples</taxon>
    </lineage>
</organism>